<keyword evidence="3" id="KW-1185">Reference proteome</keyword>
<feature type="compositionally biased region" description="Low complexity" evidence="1">
    <location>
        <begin position="1"/>
        <end position="18"/>
    </location>
</feature>
<dbReference type="AlphaFoldDB" id="A0A5B7KJL1"/>
<comment type="caution">
    <text evidence="2">The sequence shown here is derived from an EMBL/GenBank/DDBJ whole genome shotgun (WGS) entry which is preliminary data.</text>
</comment>
<evidence type="ECO:0000313" key="3">
    <source>
        <dbReference type="Proteomes" id="UP000324222"/>
    </source>
</evidence>
<accession>A0A5B7KJL1</accession>
<dbReference type="EMBL" id="VSRR010146201">
    <property type="protein sequence ID" value="MPD05478.1"/>
    <property type="molecule type" value="Genomic_DNA"/>
</dbReference>
<dbReference type="Proteomes" id="UP000324222">
    <property type="component" value="Unassembled WGS sequence"/>
</dbReference>
<sequence length="109" mass="12268">MPTSPATCTPATTHHSTPGSLRVAWEKETSGEKILKKKRKKNEKNNEKQKKNHEEEEEEEKEEEEEEEEEEGLHSGPISAAWDPLKLPAALIRGQVGTYGQVRCGERCA</sequence>
<feature type="compositionally biased region" description="Basic and acidic residues" evidence="1">
    <location>
        <begin position="43"/>
        <end position="54"/>
    </location>
</feature>
<evidence type="ECO:0000313" key="2">
    <source>
        <dbReference type="EMBL" id="MPD05478.1"/>
    </source>
</evidence>
<name>A0A5B7KJL1_PORTR</name>
<gene>
    <name evidence="2" type="ORF">E2C01_101224</name>
</gene>
<feature type="compositionally biased region" description="Acidic residues" evidence="1">
    <location>
        <begin position="55"/>
        <end position="71"/>
    </location>
</feature>
<feature type="compositionally biased region" description="Basic and acidic residues" evidence="1">
    <location>
        <begin position="24"/>
        <end position="34"/>
    </location>
</feature>
<protein>
    <submittedName>
        <fullName evidence="2">Uncharacterized protein</fullName>
    </submittedName>
</protein>
<organism evidence="2 3">
    <name type="scientific">Portunus trituberculatus</name>
    <name type="common">Swimming crab</name>
    <name type="synonym">Neptunus trituberculatus</name>
    <dbReference type="NCBI Taxonomy" id="210409"/>
    <lineage>
        <taxon>Eukaryota</taxon>
        <taxon>Metazoa</taxon>
        <taxon>Ecdysozoa</taxon>
        <taxon>Arthropoda</taxon>
        <taxon>Crustacea</taxon>
        <taxon>Multicrustacea</taxon>
        <taxon>Malacostraca</taxon>
        <taxon>Eumalacostraca</taxon>
        <taxon>Eucarida</taxon>
        <taxon>Decapoda</taxon>
        <taxon>Pleocyemata</taxon>
        <taxon>Brachyura</taxon>
        <taxon>Eubrachyura</taxon>
        <taxon>Portunoidea</taxon>
        <taxon>Portunidae</taxon>
        <taxon>Portuninae</taxon>
        <taxon>Portunus</taxon>
    </lineage>
</organism>
<feature type="region of interest" description="Disordered" evidence="1">
    <location>
        <begin position="1"/>
        <end position="81"/>
    </location>
</feature>
<evidence type="ECO:0000256" key="1">
    <source>
        <dbReference type="SAM" id="MobiDB-lite"/>
    </source>
</evidence>
<reference evidence="2 3" key="1">
    <citation type="submission" date="2019-05" db="EMBL/GenBank/DDBJ databases">
        <title>Another draft genome of Portunus trituberculatus and its Hox gene families provides insights of decapod evolution.</title>
        <authorList>
            <person name="Jeong J.-H."/>
            <person name="Song I."/>
            <person name="Kim S."/>
            <person name="Choi T."/>
            <person name="Kim D."/>
            <person name="Ryu S."/>
            <person name="Kim W."/>
        </authorList>
    </citation>
    <scope>NUCLEOTIDE SEQUENCE [LARGE SCALE GENOMIC DNA]</scope>
    <source>
        <tissue evidence="2">Muscle</tissue>
    </source>
</reference>
<proteinExistence type="predicted"/>